<keyword evidence="1" id="KW-0812">Transmembrane</keyword>
<protein>
    <submittedName>
        <fullName evidence="2">Uncharacterized protein</fullName>
    </submittedName>
</protein>
<feature type="transmembrane region" description="Helical" evidence="1">
    <location>
        <begin position="62"/>
        <end position="81"/>
    </location>
</feature>
<evidence type="ECO:0000256" key="1">
    <source>
        <dbReference type="SAM" id="Phobius"/>
    </source>
</evidence>
<keyword evidence="1" id="KW-1133">Transmembrane helix</keyword>
<dbReference type="EMBL" id="JARKNE010000003">
    <property type="protein sequence ID" value="KAK5838421.1"/>
    <property type="molecule type" value="Genomic_DNA"/>
</dbReference>
<gene>
    <name evidence="2" type="ORF">PVK06_007150</name>
</gene>
<reference evidence="2 3" key="1">
    <citation type="submission" date="2023-03" db="EMBL/GenBank/DDBJ databases">
        <title>WGS of Gossypium arboreum.</title>
        <authorList>
            <person name="Yu D."/>
        </authorList>
    </citation>
    <scope>NUCLEOTIDE SEQUENCE [LARGE SCALE GENOMIC DNA]</scope>
    <source>
        <tissue evidence="2">Leaf</tissue>
    </source>
</reference>
<evidence type="ECO:0000313" key="2">
    <source>
        <dbReference type="EMBL" id="KAK5838421.1"/>
    </source>
</evidence>
<organism evidence="2 3">
    <name type="scientific">Gossypium arboreum</name>
    <name type="common">Tree cotton</name>
    <name type="synonym">Gossypium nanking</name>
    <dbReference type="NCBI Taxonomy" id="29729"/>
    <lineage>
        <taxon>Eukaryota</taxon>
        <taxon>Viridiplantae</taxon>
        <taxon>Streptophyta</taxon>
        <taxon>Embryophyta</taxon>
        <taxon>Tracheophyta</taxon>
        <taxon>Spermatophyta</taxon>
        <taxon>Magnoliopsida</taxon>
        <taxon>eudicotyledons</taxon>
        <taxon>Gunneridae</taxon>
        <taxon>Pentapetalae</taxon>
        <taxon>rosids</taxon>
        <taxon>malvids</taxon>
        <taxon>Malvales</taxon>
        <taxon>Malvaceae</taxon>
        <taxon>Malvoideae</taxon>
        <taxon>Gossypium</taxon>
    </lineage>
</organism>
<proteinExistence type="predicted"/>
<accession>A0ABR0QGK0</accession>
<feature type="transmembrane region" description="Helical" evidence="1">
    <location>
        <begin position="87"/>
        <end position="109"/>
    </location>
</feature>
<keyword evidence="3" id="KW-1185">Reference proteome</keyword>
<comment type="caution">
    <text evidence="2">The sequence shown here is derived from an EMBL/GenBank/DDBJ whole genome shotgun (WGS) entry which is preliminary data.</text>
</comment>
<dbReference type="Pfam" id="PF05208">
    <property type="entry name" value="ALG3"/>
    <property type="match status" value="1"/>
</dbReference>
<dbReference type="InterPro" id="IPR007873">
    <property type="entry name" value="Glycosyltransferase_ALG3"/>
</dbReference>
<evidence type="ECO:0000313" key="3">
    <source>
        <dbReference type="Proteomes" id="UP001358586"/>
    </source>
</evidence>
<dbReference type="Proteomes" id="UP001358586">
    <property type="component" value="Chromosome 3"/>
</dbReference>
<name>A0ABR0QGK0_GOSAR</name>
<sequence>MNSQNQVGSTLKEILEVVKPLHEDWVPRFKIINELREVVQSIENLRVAFSPSKKEKKRSGSYFASFFMCSAALSIKMNVLLYAPSLFILMLKAMSISGVISALAGAALVQVSWTTALNVCGRGHCLPVC</sequence>
<keyword evidence="1" id="KW-0472">Membrane</keyword>